<dbReference type="GO" id="GO:0006260">
    <property type="term" value="P:DNA replication"/>
    <property type="evidence" value="ECO:0007669"/>
    <property type="project" value="TreeGrafter"/>
</dbReference>
<feature type="domain" description="AAA+ ATPase" evidence="1">
    <location>
        <begin position="183"/>
        <end position="310"/>
    </location>
</feature>
<protein>
    <submittedName>
        <fullName evidence="2">Sigma 54 interacting domain protein</fullName>
    </submittedName>
</protein>
<dbReference type="RefSeq" id="WP_010074362.1">
    <property type="nucleotide sequence ID" value="NC_014393.1"/>
</dbReference>
<dbReference type="NCBIfam" id="NF005304">
    <property type="entry name" value="PRK06835.1"/>
    <property type="match status" value="1"/>
</dbReference>
<dbReference type="eggNOG" id="COG1484">
    <property type="taxonomic scope" value="Bacteria"/>
</dbReference>
<dbReference type="InterPro" id="IPR027417">
    <property type="entry name" value="P-loop_NTPase"/>
</dbReference>
<evidence type="ECO:0000313" key="3">
    <source>
        <dbReference type="Proteomes" id="UP000002730"/>
    </source>
</evidence>
<proteinExistence type="predicted"/>
<dbReference type="InterPro" id="IPR002611">
    <property type="entry name" value="IstB_ATP-bd"/>
</dbReference>
<name>D9SPA2_CLOC7</name>
<dbReference type="AlphaFoldDB" id="D9SPA2"/>
<dbReference type="HOGENOM" id="CLU_062999_0_0_9"/>
<dbReference type="SMART" id="SM00382">
    <property type="entry name" value="AAA"/>
    <property type="match status" value="1"/>
</dbReference>
<dbReference type="STRING" id="573061.Clocel_4347"/>
<dbReference type="PANTHER" id="PTHR30050:SF4">
    <property type="entry name" value="ATP-BINDING PROTEIN RV3427C IN INSERTION SEQUENCE-RELATED"/>
    <property type="match status" value="1"/>
</dbReference>
<evidence type="ECO:0000313" key="2">
    <source>
        <dbReference type="EMBL" id="ADL54004.1"/>
    </source>
</evidence>
<dbReference type="CDD" id="cd00009">
    <property type="entry name" value="AAA"/>
    <property type="match status" value="1"/>
</dbReference>
<organism evidence="2 3">
    <name type="scientific">Clostridium cellulovorans (strain ATCC 35296 / DSM 3052 / OCM 3 / 743B)</name>
    <dbReference type="NCBI Taxonomy" id="573061"/>
    <lineage>
        <taxon>Bacteria</taxon>
        <taxon>Bacillati</taxon>
        <taxon>Bacillota</taxon>
        <taxon>Clostridia</taxon>
        <taxon>Eubacteriales</taxon>
        <taxon>Clostridiaceae</taxon>
        <taxon>Clostridium</taxon>
    </lineage>
</organism>
<gene>
    <name evidence="2" type="ordered locus">Clocel_4347</name>
</gene>
<dbReference type="Gene3D" id="3.40.50.300">
    <property type="entry name" value="P-loop containing nucleotide triphosphate hydrolases"/>
    <property type="match status" value="1"/>
</dbReference>
<dbReference type="PANTHER" id="PTHR30050">
    <property type="entry name" value="CHROMOSOMAL REPLICATION INITIATOR PROTEIN DNAA"/>
    <property type="match status" value="1"/>
</dbReference>
<dbReference type="OrthoDB" id="9776217at2"/>
<dbReference type="KEGG" id="ccb:Clocel_4347"/>
<dbReference type="PROSITE" id="PS00675">
    <property type="entry name" value="SIGMA54_INTERACT_1"/>
    <property type="match status" value="1"/>
</dbReference>
<evidence type="ECO:0000259" key="1">
    <source>
        <dbReference type="SMART" id="SM00382"/>
    </source>
</evidence>
<sequence length="327" mass="38048">MFKGYESEISKIYSTLRDNETKALRSRKEEIKRVIPEVFEIEKEISKASISLAMTALKNEGNVEKSLKDIREKITDLRIKEAELLTSKGYPINYLEPQYTCNNCKDTGYINNNIRCSCYKKYMVHVYYKNSQLKDILRENNFDNFNINLFSNHKSDNVPVSPRKNIEKIWTSCSSYVKNFKNSNENLLFYGDSGTGKTFMSNCIAKELLDCGFLVVYRTADELIKNLREIVIEGNKDLEKLLIECDLLIIDDLGTEQKTDFSRSELFNLLNKKLLKRNKMLISTNLSPEDILKNYTERISSRLLGNFNIFKFYGEDLRIAKNLGRIN</sequence>
<dbReference type="InterPro" id="IPR003593">
    <property type="entry name" value="AAA+_ATPase"/>
</dbReference>
<dbReference type="EMBL" id="CP002160">
    <property type="protein sequence ID" value="ADL54004.1"/>
    <property type="molecule type" value="Genomic_DNA"/>
</dbReference>
<dbReference type="GO" id="GO:0005524">
    <property type="term" value="F:ATP binding"/>
    <property type="evidence" value="ECO:0007669"/>
    <property type="project" value="InterPro"/>
</dbReference>
<reference evidence="2 3" key="1">
    <citation type="submission" date="2010-08" db="EMBL/GenBank/DDBJ databases">
        <title>Complete sequence of Clostridium cellulovorans 743B.</title>
        <authorList>
            <consortium name="US DOE Joint Genome Institute"/>
            <person name="Lucas S."/>
            <person name="Copeland A."/>
            <person name="Lapidus A."/>
            <person name="Cheng J.-F."/>
            <person name="Bruce D."/>
            <person name="Goodwin L."/>
            <person name="Pitluck S."/>
            <person name="Chertkov O."/>
            <person name="Detter J.C."/>
            <person name="Han C."/>
            <person name="Tapia R."/>
            <person name="Land M."/>
            <person name="Hauser L."/>
            <person name="Chang Y.-J."/>
            <person name="Jeffries C."/>
            <person name="Kyrpides N."/>
            <person name="Ivanova N."/>
            <person name="Mikhailova N."/>
            <person name="Hemme C.L."/>
            <person name="Woyke T."/>
        </authorList>
    </citation>
    <scope>NUCLEOTIDE SEQUENCE [LARGE SCALE GENOMIC DNA]</scope>
    <source>
        <strain evidence="3">ATCC 35296 / DSM 3052 / OCM 3 / 743B</strain>
    </source>
</reference>
<dbReference type="Proteomes" id="UP000002730">
    <property type="component" value="Chromosome"/>
</dbReference>
<dbReference type="InterPro" id="IPR025662">
    <property type="entry name" value="Sigma_54_int_dom_ATP-bd_1"/>
</dbReference>
<dbReference type="SUPFAM" id="SSF52540">
    <property type="entry name" value="P-loop containing nucleoside triphosphate hydrolases"/>
    <property type="match status" value="1"/>
</dbReference>
<accession>D9SPA2</accession>
<dbReference type="Pfam" id="PF01695">
    <property type="entry name" value="IstB_IS21"/>
    <property type="match status" value="1"/>
</dbReference>
<keyword evidence="3" id="KW-1185">Reference proteome</keyword>